<protein>
    <submittedName>
        <fullName evidence="2">Ovule protein</fullName>
    </submittedName>
</protein>
<name>A0A1I7Z075_9BILA</name>
<evidence type="ECO:0000313" key="2">
    <source>
        <dbReference type="WBParaSite" id="L893_g21602.t1"/>
    </source>
</evidence>
<dbReference type="WBParaSite" id="L893_g21602.t1">
    <property type="protein sequence ID" value="L893_g21602.t1"/>
    <property type="gene ID" value="L893_g21602"/>
</dbReference>
<sequence length="68" mass="7602">MKALWSLSSFDRLSCEKSDSEVNLNCWKTLLEVLSLMVVFFCKCISARSQLTRSPRTLSDGSGVQKVA</sequence>
<keyword evidence="1" id="KW-1185">Reference proteome</keyword>
<dbReference type="AlphaFoldDB" id="A0A1I7Z075"/>
<proteinExistence type="predicted"/>
<accession>A0A1I7Z075</accession>
<dbReference type="Proteomes" id="UP000095287">
    <property type="component" value="Unplaced"/>
</dbReference>
<organism evidence="1 2">
    <name type="scientific">Steinernema glaseri</name>
    <dbReference type="NCBI Taxonomy" id="37863"/>
    <lineage>
        <taxon>Eukaryota</taxon>
        <taxon>Metazoa</taxon>
        <taxon>Ecdysozoa</taxon>
        <taxon>Nematoda</taxon>
        <taxon>Chromadorea</taxon>
        <taxon>Rhabditida</taxon>
        <taxon>Tylenchina</taxon>
        <taxon>Panagrolaimomorpha</taxon>
        <taxon>Strongyloidoidea</taxon>
        <taxon>Steinernematidae</taxon>
        <taxon>Steinernema</taxon>
    </lineage>
</organism>
<reference evidence="2" key="1">
    <citation type="submission" date="2016-11" db="UniProtKB">
        <authorList>
            <consortium name="WormBaseParasite"/>
        </authorList>
    </citation>
    <scope>IDENTIFICATION</scope>
</reference>
<evidence type="ECO:0000313" key="1">
    <source>
        <dbReference type="Proteomes" id="UP000095287"/>
    </source>
</evidence>